<dbReference type="Proteomes" id="UP000011560">
    <property type="component" value="Unassembled WGS sequence"/>
</dbReference>
<accession>M0BS75</accession>
<dbReference type="PANTHER" id="PTHR11274:SF0">
    <property type="entry name" value="GENERAL TRANSCRIPTION AND DNA REPAIR FACTOR IIH HELICASE SUBUNIT XPB"/>
    <property type="match status" value="1"/>
</dbReference>
<feature type="domain" description="Helicase ATP-binding" evidence="5">
    <location>
        <begin position="263"/>
        <end position="434"/>
    </location>
</feature>
<dbReference type="STRING" id="1227490.C479_03937"/>
<dbReference type="InterPro" id="IPR006935">
    <property type="entry name" value="Helicase/UvrB_N"/>
</dbReference>
<dbReference type="SMART" id="SM00490">
    <property type="entry name" value="HELICc"/>
    <property type="match status" value="1"/>
</dbReference>
<evidence type="ECO:0000256" key="3">
    <source>
        <dbReference type="ARBA" id="ARBA00022806"/>
    </source>
</evidence>
<keyword evidence="3 7" id="KW-0347">Helicase</keyword>
<dbReference type="GO" id="GO:0004386">
    <property type="term" value="F:helicase activity"/>
    <property type="evidence" value="ECO:0007669"/>
    <property type="project" value="UniProtKB-KW"/>
</dbReference>
<proteinExistence type="predicted"/>
<keyword evidence="2" id="KW-0378">Hydrolase</keyword>
<organism evidence="7 8">
    <name type="scientific">Halovivax asiaticus JCM 14624</name>
    <dbReference type="NCBI Taxonomy" id="1227490"/>
    <lineage>
        <taxon>Archaea</taxon>
        <taxon>Methanobacteriati</taxon>
        <taxon>Methanobacteriota</taxon>
        <taxon>Stenosarchaea group</taxon>
        <taxon>Halobacteria</taxon>
        <taxon>Halobacteriales</taxon>
        <taxon>Natrialbaceae</taxon>
        <taxon>Halovivax</taxon>
    </lineage>
</organism>
<dbReference type="SUPFAM" id="SSF52540">
    <property type="entry name" value="P-loop containing nucleoside triphosphate hydrolases"/>
    <property type="match status" value="1"/>
</dbReference>
<evidence type="ECO:0000313" key="7">
    <source>
        <dbReference type="EMBL" id="ELZ12514.1"/>
    </source>
</evidence>
<dbReference type="Pfam" id="PF04851">
    <property type="entry name" value="ResIII"/>
    <property type="match status" value="1"/>
</dbReference>
<comment type="caution">
    <text evidence="7">The sequence shown here is derived from an EMBL/GenBank/DDBJ whole genome shotgun (WGS) entry which is preliminary data.</text>
</comment>
<gene>
    <name evidence="7" type="ORF">C479_03937</name>
</gene>
<evidence type="ECO:0000313" key="8">
    <source>
        <dbReference type="Proteomes" id="UP000011560"/>
    </source>
</evidence>
<feature type="domain" description="Helicase C-terminal" evidence="6">
    <location>
        <begin position="510"/>
        <end position="664"/>
    </location>
</feature>
<dbReference type="RefSeq" id="WP_007698153.1">
    <property type="nucleotide sequence ID" value="NZ_AOIQ01000008.1"/>
</dbReference>
<evidence type="ECO:0000256" key="2">
    <source>
        <dbReference type="ARBA" id="ARBA00022801"/>
    </source>
</evidence>
<dbReference type="PATRIC" id="fig|1227490.4.peg.794"/>
<keyword evidence="8" id="KW-1185">Reference proteome</keyword>
<dbReference type="GO" id="GO:0016787">
    <property type="term" value="F:hydrolase activity"/>
    <property type="evidence" value="ECO:0007669"/>
    <property type="project" value="UniProtKB-KW"/>
</dbReference>
<dbReference type="InterPro" id="IPR014001">
    <property type="entry name" value="Helicase_ATP-bd"/>
</dbReference>
<dbReference type="PROSITE" id="PS51194">
    <property type="entry name" value="HELICASE_CTER"/>
    <property type="match status" value="1"/>
</dbReference>
<evidence type="ECO:0000256" key="4">
    <source>
        <dbReference type="ARBA" id="ARBA00022840"/>
    </source>
</evidence>
<dbReference type="PANTHER" id="PTHR11274">
    <property type="entry name" value="RAD25/XP-B DNA REPAIR HELICASE"/>
    <property type="match status" value="1"/>
</dbReference>
<keyword evidence="4" id="KW-0067">ATP-binding</keyword>
<evidence type="ECO:0000259" key="6">
    <source>
        <dbReference type="PROSITE" id="PS51194"/>
    </source>
</evidence>
<dbReference type="InterPro" id="IPR027417">
    <property type="entry name" value="P-loop_NTPase"/>
</dbReference>
<dbReference type="GO" id="GO:0005524">
    <property type="term" value="F:ATP binding"/>
    <property type="evidence" value="ECO:0007669"/>
    <property type="project" value="UniProtKB-KW"/>
</dbReference>
<evidence type="ECO:0000259" key="5">
    <source>
        <dbReference type="PROSITE" id="PS51192"/>
    </source>
</evidence>
<dbReference type="CDD" id="cd09179">
    <property type="entry name" value="PLDc_N_DEXD_a"/>
    <property type="match status" value="1"/>
</dbReference>
<name>M0BS75_9EURY</name>
<dbReference type="SMART" id="SM00487">
    <property type="entry name" value="DEXDc"/>
    <property type="match status" value="1"/>
</dbReference>
<dbReference type="CDD" id="cd17926">
    <property type="entry name" value="DEXHc_RE"/>
    <property type="match status" value="1"/>
</dbReference>
<sequence>MASDTATFKDLDLPRVLNTSKTDFVDEFYEPLLSRSVEYKRGVGYFTSNWMQSAARGIAELADNGGAAKWITSPKLTGEDWEAIKKGDEARSDEVLRETLEETINDLRYDLEYDTRNAVAWMIADGLLEIKFAIPTESLSGGDFHDKFGIFYDADGNCVGFHGSQNDSEQALRNYEAYSVDCDWLGERDAEGGDSHEQRFKDLWEGRDSNVSTYSIPDGIAEDIAELRDYDNRPYTPFEEPDNSTVKASNEITLRDYQREAVDNWFENDCHGLLRMATGTGKTFTALAALDEYLEQQASPTLCVIAVPVTHLANQWAEEMEIFGFPSPRFLFGTANSDWKSDLSRVVSNIRLEFRDREFIITTHRTLSEEYFREKISTVDENTVLVADEVHGLGSEEQRKGLLDEYDARLGLSATPERYYDEEGTEFLLNYFGDIVYEYSLSDAVPEYLTPYDYEPIIVEMTQEELEEYRKESKKLASAAASEDIEEEVVEHLAMKRASIVKSAENKYRHLRRILQRIDDPDHLLVYTNPDQIDDVQQILNDEGVFHHKFTYHEDEDQRDELLEGFDAGDWDALVAMKCLDEGVDVPATRQAILMSNSGNPMQFIQRRGRVLRQAEGKDKATIYDMVVVPSKNPSEDIATSERNLLEKELDRFAEFAENAKNRHTALNVIDDIRVKYRI</sequence>
<dbReference type="GO" id="GO:0140097">
    <property type="term" value="F:catalytic activity, acting on DNA"/>
    <property type="evidence" value="ECO:0007669"/>
    <property type="project" value="UniProtKB-ARBA"/>
</dbReference>
<evidence type="ECO:0000256" key="1">
    <source>
        <dbReference type="ARBA" id="ARBA00022741"/>
    </source>
</evidence>
<dbReference type="EMBL" id="AOIQ01000008">
    <property type="protein sequence ID" value="ELZ12514.1"/>
    <property type="molecule type" value="Genomic_DNA"/>
</dbReference>
<protein>
    <submittedName>
        <fullName evidence="7">DNA repair helicase</fullName>
    </submittedName>
</protein>
<dbReference type="PROSITE" id="PS51192">
    <property type="entry name" value="HELICASE_ATP_BIND_1"/>
    <property type="match status" value="1"/>
</dbReference>
<dbReference type="InterPro" id="IPR050615">
    <property type="entry name" value="ATP-dep_DNA_Helicase"/>
</dbReference>
<dbReference type="AlphaFoldDB" id="M0BS75"/>
<dbReference type="Gene3D" id="3.40.50.300">
    <property type="entry name" value="P-loop containing nucleotide triphosphate hydrolases"/>
    <property type="match status" value="2"/>
</dbReference>
<dbReference type="InterPro" id="IPR001650">
    <property type="entry name" value="Helicase_C-like"/>
</dbReference>
<keyword evidence="1" id="KW-0547">Nucleotide-binding</keyword>
<reference evidence="7 8" key="1">
    <citation type="journal article" date="2014" name="PLoS Genet.">
        <title>Phylogenetically driven sequencing of extremely halophilic archaea reveals strategies for static and dynamic osmo-response.</title>
        <authorList>
            <person name="Becker E.A."/>
            <person name="Seitzer P.M."/>
            <person name="Tritt A."/>
            <person name="Larsen D."/>
            <person name="Krusor M."/>
            <person name="Yao A.I."/>
            <person name="Wu D."/>
            <person name="Madern D."/>
            <person name="Eisen J.A."/>
            <person name="Darling A.E."/>
            <person name="Facciotti M.T."/>
        </authorList>
    </citation>
    <scope>NUCLEOTIDE SEQUENCE [LARGE SCALE GENOMIC DNA]</scope>
    <source>
        <strain evidence="7 8">JCM 14624</strain>
    </source>
</reference>
<dbReference type="Pfam" id="PF00271">
    <property type="entry name" value="Helicase_C"/>
    <property type="match status" value="1"/>
</dbReference>
<dbReference type="GO" id="GO:0003677">
    <property type="term" value="F:DNA binding"/>
    <property type="evidence" value="ECO:0007669"/>
    <property type="project" value="InterPro"/>
</dbReference>